<organism evidence="3 4">
    <name type="scientific">Hyphopichia burtonii NRRL Y-1933</name>
    <dbReference type="NCBI Taxonomy" id="984485"/>
    <lineage>
        <taxon>Eukaryota</taxon>
        <taxon>Fungi</taxon>
        <taxon>Dikarya</taxon>
        <taxon>Ascomycota</taxon>
        <taxon>Saccharomycotina</taxon>
        <taxon>Pichiomycetes</taxon>
        <taxon>Debaryomycetaceae</taxon>
        <taxon>Hyphopichia</taxon>
    </lineage>
</organism>
<dbReference type="EMBL" id="KV454545">
    <property type="protein sequence ID" value="ODV65054.1"/>
    <property type="molecule type" value="Genomic_DNA"/>
</dbReference>
<dbReference type="InterPro" id="IPR040194">
    <property type="entry name" value="Cwf19-like"/>
</dbReference>
<feature type="domain" description="Cwf19-like protein C-terminal" evidence="1">
    <location>
        <begin position="417"/>
        <end position="500"/>
    </location>
</feature>
<reference evidence="4" key="1">
    <citation type="submission" date="2016-05" db="EMBL/GenBank/DDBJ databases">
        <title>Comparative genomics of biotechnologically important yeasts.</title>
        <authorList>
            <consortium name="DOE Joint Genome Institute"/>
            <person name="Riley R."/>
            <person name="Haridas S."/>
            <person name="Wolfe K.H."/>
            <person name="Lopes M.R."/>
            <person name="Hittinger C.T."/>
            <person name="Goker M."/>
            <person name="Salamov A."/>
            <person name="Wisecaver J."/>
            <person name="Long T.M."/>
            <person name="Aerts A.L."/>
            <person name="Barry K."/>
            <person name="Choi C."/>
            <person name="Clum A."/>
            <person name="Coughlan A.Y."/>
            <person name="Deshpande S."/>
            <person name="Douglass A.P."/>
            <person name="Hanson S.J."/>
            <person name="Klenk H.-P."/>
            <person name="Labutti K."/>
            <person name="Lapidus A."/>
            <person name="Lindquist E."/>
            <person name="Lipzen A."/>
            <person name="Meier-Kolthoff J.P."/>
            <person name="Ohm R.A."/>
            <person name="Otillar R.P."/>
            <person name="Pangilinan J."/>
            <person name="Peng Y."/>
            <person name="Rokas A."/>
            <person name="Rosa C.A."/>
            <person name="Scheuner C."/>
            <person name="Sibirny A.A."/>
            <person name="Slot J.C."/>
            <person name="Stielow J.B."/>
            <person name="Sun H."/>
            <person name="Kurtzman C.P."/>
            <person name="Blackwell M."/>
            <person name="Grigoriev I.V."/>
            <person name="Jeffries T.W."/>
        </authorList>
    </citation>
    <scope>NUCLEOTIDE SEQUENCE [LARGE SCALE GENOMIC DNA]</scope>
    <source>
        <strain evidence="4">NRRL Y-1933</strain>
    </source>
</reference>
<dbReference type="STRING" id="984485.A0A1E4RCR1"/>
<dbReference type="Pfam" id="PF04677">
    <property type="entry name" value="CwfJ_C_1"/>
    <property type="match status" value="1"/>
</dbReference>
<evidence type="ECO:0000313" key="3">
    <source>
        <dbReference type="EMBL" id="ODV65054.1"/>
    </source>
</evidence>
<proteinExistence type="predicted"/>
<dbReference type="InterPro" id="IPR006767">
    <property type="entry name" value="Cwf19-like_C_dom-2"/>
</dbReference>
<sequence>MTSKSKFLVLNPSSGNLDNVLEKANLQNTRNGPFEAVLLLGDVIPANLQVPQTKLDAPAYFSKGKHDIGFAYEEDEATNLVDLDKNLTYMKRPLTIYKLATGITIAFMSAEAEKEPVSTEVKEQLQHTSPVDILITYSWPYVIAREEKLSTVGNRFVDQVTERLQPRYQFAVGNERGKFFEFKPFKWDNTDRITRFISLGQEGSGDKWFYAFGLDIKTINVDVNLGVNPFAKAVEPPKRSIETVEEPDQEVQTIKKPRIVNPDQCFFCLSNPKVETHMIISIGTNAYLTVAKGPLTRPSKNLKFSGHAIIIPIEHIPTIRKTSTNVIESAVYQEIEQYKKSLVRAFLEQKPQFRLVFFEINRLDNIHQHIQVLPIPSELVDTQFPKALEEKARINNEEFNKNHKLNFLRFDNDSDDEFKRIITSSDYISFTIYTGENEKIHWISEINEAKPVDLQFPRRVLAFTLKCPKRLYWDKCQQPKFKETTDCEEFKFFYKNYDFTA</sequence>
<dbReference type="Proteomes" id="UP000095085">
    <property type="component" value="Unassembled WGS sequence"/>
</dbReference>
<dbReference type="RefSeq" id="XP_020074121.1">
    <property type="nucleotide sequence ID" value="XM_020219020.1"/>
</dbReference>
<evidence type="ECO:0000259" key="1">
    <source>
        <dbReference type="Pfam" id="PF04676"/>
    </source>
</evidence>
<evidence type="ECO:0000259" key="2">
    <source>
        <dbReference type="Pfam" id="PF04677"/>
    </source>
</evidence>
<dbReference type="Pfam" id="PF04676">
    <property type="entry name" value="CwfJ_C_2"/>
    <property type="match status" value="1"/>
</dbReference>
<accession>A0A1E4RCR1</accession>
<dbReference type="GO" id="GO:0061632">
    <property type="term" value="F:RNA lariat debranching enzyme activator activity"/>
    <property type="evidence" value="ECO:0007669"/>
    <property type="project" value="EnsemblFungi"/>
</dbReference>
<dbReference type="GO" id="GO:0071014">
    <property type="term" value="C:post-mRNA release spliceosomal complex"/>
    <property type="evidence" value="ECO:0007669"/>
    <property type="project" value="TreeGrafter"/>
</dbReference>
<dbReference type="PANTHER" id="PTHR12072:SF4">
    <property type="entry name" value="CWF19-LIKE PROTEIN 1"/>
    <property type="match status" value="1"/>
</dbReference>
<dbReference type="GO" id="GO:0005829">
    <property type="term" value="C:cytosol"/>
    <property type="evidence" value="ECO:0007669"/>
    <property type="project" value="EnsemblFungi"/>
</dbReference>
<gene>
    <name evidence="3" type="ORF">HYPBUDRAFT_114068</name>
</gene>
<keyword evidence="4" id="KW-1185">Reference proteome</keyword>
<dbReference type="GeneID" id="30993570"/>
<dbReference type="PANTHER" id="PTHR12072">
    <property type="entry name" value="CWF19, CELL CYCLE CONTROL PROTEIN"/>
    <property type="match status" value="1"/>
</dbReference>
<protein>
    <submittedName>
        <fullName evidence="3">Uncharacterized protein</fullName>
    </submittedName>
</protein>
<dbReference type="CDD" id="cd07380">
    <property type="entry name" value="MPP_CWF19_N"/>
    <property type="match status" value="1"/>
</dbReference>
<dbReference type="InterPro" id="IPR006768">
    <property type="entry name" value="Cwf19-like_C_dom-1"/>
</dbReference>
<name>A0A1E4RCR1_9ASCO</name>
<dbReference type="AlphaFoldDB" id="A0A1E4RCR1"/>
<dbReference type="GO" id="GO:0000398">
    <property type="term" value="P:mRNA splicing, via spliceosome"/>
    <property type="evidence" value="ECO:0007669"/>
    <property type="project" value="EnsemblFungi"/>
</dbReference>
<evidence type="ECO:0000313" key="4">
    <source>
        <dbReference type="Proteomes" id="UP000095085"/>
    </source>
</evidence>
<dbReference type="OrthoDB" id="444325at2759"/>
<feature type="domain" description="Cwf19-like C-terminal" evidence="2">
    <location>
        <begin position="259"/>
        <end position="381"/>
    </location>
</feature>